<keyword evidence="1" id="KW-1133">Transmembrane helix</keyword>
<evidence type="ECO:0000256" key="1">
    <source>
        <dbReference type="SAM" id="Phobius"/>
    </source>
</evidence>
<keyword evidence="3" id="KW-1185">Reference proteome</keyword>
<keyword evidence="1" id="KW-0812">Transmembrane</keyword>
<dbReference type="AlphaFoldDB" id="A0A497YPF0"/>
<evidence type="ECO:0000313" key="3">
    <source>
        <dbReference type="Proteomes" id="UP000280791"/>
    </source>
</evidence>
<feature type="transmembrane region" description="Helical" evidence="1">
    <location>
        <begin position="43"/>
        <end position="62"/>
    </location>
</feature>
<organism evidence="2 3">
    <name type="scientific">Planococcus citreus</name>
    <dbReference type="NCBI Taxonomy" id="1373"/>
    <lineage>
        <taxon>Bacteria</taxon>
        <taxon>Bacillati</taxon>
        <taxon>Bacillota</taxon>
        <taxon>Bacilli</taxon>
        <taxon>Bacillales</taxon>
        <taxon>Caryophanaceae</taxon>
        <taxon>Planococcus</taxon>
    </lineage>
</organism>
<keyword evidence="1" id="KW-0472">Membrane</keyword>
<dbReference type="EMBL" id="RCCP01000001">
    <property type="protein sequence ID" value="RLJ91291.1"/>
    <property type="molecule type" value="Genomic_DNA"/>
</dbReference>
<evidence type="ECO:0000313" key="2">
    <source>
        <dbReference type="EMBL" id="RLJ91291.1"/>
    </source>
</evidence>
<protein>
    <submittedName>
        <fullName evidence="2">Uncharacterized protein</fullName>
    </submittedName>
</protein>
<dbReference type="RefSeq" id="WP_121299064.1">
    <property type="nucleotide sequence ID" value="NZ_QBEW01000066.1"/>
</dbReference>
<reference evidence="2 3" key="1">
    <citation type="submission" date="2018-10" db="EMBL/GenBank/DDBJ databases">
        <title>Genomic Encyclopedia of Type Strains, Phase IV (KMG-IV): sequencing the most valuable type-strain genomes for metagenomic binning, comparative biology and taxonomic classification.</title>
        <authorList>
            <person name="Goeker M."/>
        </authorList>
    </citation>
    <scope>NUCLEOTIDE SEQUENCE [LARGE SCALE GENOMIC DNA]</scope>
    <source>
        <strain evidence="2 3">DSM 20549</strain>
    </source>
</reference>
<feature type="transmembrane region" description="Helical" evidence="1">
    <location>
        <begin position="6"/>
        <end position="22"/>
    </location>
</feature>
<accession>A0A497YPF0</accession>
<name>A0A497YPF0_9BACL</name>
<sequence>MTQLFISLGLFGFIVMTHLLVSKWARHFHEQHGNDPQQTRKGILMITLPLIAIFLIAALFLFQTSE</sequence>
<comment type="caution">
    <text evidence="2">The sequence shown here is derived from an EMBL/GenBank/DDBJ whole genome shotgun (WGS) entry which is preliminary data.</text>
</comment>
<proteinExistence type="predicted"/>
<dbReference type="Proteomes" id="UP000280791">
    <property type="component" value="Unassembled WGS sequence"/>
</dbReference>
<gene>
    <name evidence="2" type="ORF">DFR62_1453</name>
</gene>